<reference evidence="2 3" key="1">
    <citation type="submission" date="2018-07" db="EMBL/GenBank/DDBJ databases">
        <title>Draft genome sequence of Ancylomarina sp. M1P.</title>
        <authorList>
            <person name="Yadav S."/>
            <person name="Villanueva L."/>
            <person name="Damste J.S.S."/>
        </authorList>
    </citation>
    <scope>NUCLEOTIDE SEQUENCE [LARGE SCALE GENOMIC DNA]</scope>
    <source>
        <strain evidence="2 3">M1P</strain>
    </source>
</reference>
<keyword evidence="1" id="KW-1133">Transmembrane helix</keyword>
<dbReference type="RefSeq" id="WP_125032179.1">
    <property type="nucleotide sequence ID" value="NZ_JAPXVP010000032.1"/>
</dbReference>
<evidence type="ECO:0000313" key="3">
    <source>
        <dbReference type="Proteomes" id="UP000285794"/>
    </source>
</evidence>
<dbReference type="Proteomes" id="UP000285794">
    <property type="component" value="Unassembled WGS sequence"/>
</dbReference>
<gene>
    <name evidence="2" type="ORF">DWB61_17405</name>
</gene>
<comment type="caution">
    <text evidence="2">The sequence shown here is derived from an EMBL/GenBank/DDBJ whole genome shotgun (WGS) entry which is preliminary data.</text>
</comment>
<sequence length="169" mass="19732">MNKVVQIFIGFIFLMTFLFIGNPIDFSNSTYDRISVFLVMTIILIIFFGLYRQIREIDNKALKRVNLGIMGLIAIPYFLIGLWSLMLTTSSSYPIWQDVSIYTNDDGKKVISQWRETSGSIYDYRDRRVIAEIGQLRVSLNCDVENLSGKWQEYLIEKDTIRVVDFDKE</sequence>
<evidence type="ECO:0000313" key="2">
    <source>
        <dbReference type="EMBL" id="RRG18980.1"/>
    </source>
</evidence>
<keyword evidence="1" id="KW-0472">Membrane</keyword>
<dbReference type="AlphaFoldDB" id="A0A425XWG4"/>
<dbReference type="OrthoDB" id="652886at2"/>
<dbReference type="EMBL" id="QQWG01000035">
    <property type="protein sequence ID" value="RRG18980.1"/>
    <property type="molecule type" value="Genomic_DNA"/>
</dbReference>
<protein>
    <submittedName>
        <fullName evidence="2">Uncharacterized protein</fullName>
    </submittedName>
</protein>
<feature type="transmembrane region" description="Helical" evidence="1">
    <location>
        <begin position="66"/>
        <end position="86"/>
    </location>
</feature>
<accession>A0A425XWG4</accession>
<keyword evidence="1" id="KW-0812">Transmembrane</keyword>
<feature type="transmembrane region" description="Helical" evidence="1">
    <location>
        <begin position="36"/>
        <end position="54"/>
    </location>
</feature>
<keyword evidence="3" id="KW-1185">Reference proteome</keyword>
<feature type="transmembrane region" description="Helical" evidence="1">
    <location>
        <begin position="7"/>
        <end position="24"/>
    </location>
</feature>
<proteinExistence type="predicted"/>
<name>A0A425XWG4_9BACT</name>
<evidence type="ECO:0000256" key="1">
    <source>
        <dbReference type="SAM" id="Phobius"/>
    </source>
</evidence>
<organism evidence="2 3">
    <name type="scientific">Ancylomarina euxinus</name>
    <dbReference type="NCBI Taxonomy" id="2283627"/>
    <lineage>
        <taxon>Bacteria</taxon>
        <taxon>Pseudomonadati</taxon>
        <taxon>Bacteroidota</taxon>
        <taxon>Bacteroidia</taxon>
        <taxon>Marinilabiliales</taxon>
        <taxon>Marinifilaceae</taxon>
        <taxon>Ancylomarina</taxon>
    </lineage>
</organism>